<evidence type="ECO:0000313" key="2">
    <source>
        <dbReference type="Proteomes" id="UP001084197"/>
    </source>
</evidence>
<dbReference type="AlphaFoldDB" id="A0A9J6R7Z2"/>
<dbReference type="Gene3D" id="1.10.287.1100">
    <property type="entry name" value="Sporulation inhibitor A"/>
    <property type="match status" value="1"/>
</dbReference>
<name>A0A9J6R7Z2_9BACI</name>
<dbReference type="SUPFAM" id="SSF100985">
    <property type="entry name" value="Sporulation inhibitor Sda"/>
    <property type="match status" value="1"/>
</dbReference>
<evidence type="ECO:0000313" key="1">
    <source>
        <dbReference type="EMBL" id="MCZ0701760.1"/>
    </source>
</evidence>
<dbReference type="Proteomes" id="UP001084197">
    <property type="component" value="Unassembled WGS sequence"/>
</dbReference>
<dbReference type="EMBL" id="JAPRAT010000001">
    <property type="protein sequence ID" value="MCZ0701760.1"/>
    <property type="molecule type" value="Genomic_DNA"/>
</dbReference>
<accession>A0A9J6R7Z2</accession>
<reference evidence="1" key="1">
    <citation type="submission" date="2022-11" db="EMBL/GenBank/DDBJ databases">
        <title>WGS of Natronobacillus azotifigens 24KS-1, an anaerobic diazotrophic haloalkaliphile from soda-rich habitats.</title>
        <authorList>
            <person name="Sorokin D.Y."/>
            <person name="Merkel A.Y."/>
        </authorList>
    </citation>
    <scope>NUCLEOTIDE SEQUENCE</scope>
    <source>
        <strain evidence="1">24KS-1</strain>
    </source>
</reference>
<dbReference type="Pfam" id="PF08970">
    <property type="entry name" value="Sda"/>
    <property type="match status" value="1"/>
</dbReference>
<organism evidence="1 2">
    <name type="scientific">Natronobacillus azotifigens</name>
    <dbReference type="NCBI Taxonomy" id="472978"/>
    <lineage>
        <taxon>Bacteria</taxon>
        <taxon>Bacillati</taxon>
        <taxon>Bacillota</taxon>
        <taxon>Bacilli</taxon>
        <taxon>Bacillales</taxon>
        <taxon>Bacillaceae</taxon>
        <taxon>Natronobacillus</taxon>
    </lineage>
</organism>
<sequence>MKELTNELLVEAYFAALKYKLDRHFIYLLLLEIIERKITLQEVPYYHKSKSS</sequence>
<proteinExistence type="predicted"/>
<keyword evidence="2" id="KW-1185">Reference proteome</keyword>
<dbReference type="InterPro" id="IPR036916">
    <property type="entry name" value="Sda_sf"/>
</dbReference>
<dbReference type="InterPro" id="IPR015064">
    <property type="entry name" value="Sda"/>
</dbReference>
<protein>
    <submittedName>
        <fullName evidence="1">Sporulation histidine kinase inhibitor Sda</fullName>
    </submittedName>
</protein>
<gene>
    <name evidence="1" type="primary">sda</name>
    <name evidence="1" type="ORF">OWO01_00865</name>
</gene>
<dbReference type="RefSeq" id="WP_268778522.1">
    <property type="nucleotide sequence ID" value="NZ_JAPRAT010000001.1"/>
</dbReference>
<comment type="caution">
    <text evidence="1">The sequence shown here is derived from an EMBL/GenBank/DDBJ whole genome shotgun (WGS) entry which is preliminary data.</text>
</comment>